<dbReference type="RefSeq" id="WP_231716307.1">
    <property type="nucleotide sequence ID" value="NZ_AP021874.1"/>
</dbReference>
<gene>
    <name evidence="9 13" type="primary">murD</name>
    <name evidence="13" type="ORF">DSCA_58220</name>
</gene>
<dbReference type="Pfam" id="PF21799">
    <property type="entry name" value="MurD-like_N"/>
    <property type="match status" value="1"/>
</dbReference>
<protein>
    <recommendedName>
        <fullName evidence="9 10">UDP-N-acetylmuramoylalanine--D-glutamate ligase</fullName>
        <ecNumber evidence="9 10">6.3.2.9</ecNumber>
    </recommendedName>
    <alternativeName>
        <fullName evidence="9">D-glutamic acid-adding enzyme</fullName>
    </alternativeName>
    <alternativeName>
        <fullName evidence="9">UDP-N-acetylmuramoyl-L-alanyl-D-glutamate synthetase</fullName>
    </alternativeName>
</protein>
<dbReference type="SUPFAM" id="SSF53623">
    <property type="entry name" value="MurD-like peptide ligases, catalytic domain"/>
    <property type="match status" value="1"/>
</dbReference>
<keyword evidence="7 9" id="KW-0067">ATP-binding</keyword>
<keyword evidence="14" id="KW-1185">Reference proteome</keyword>
<dbReference type="GO" id="GO:0008764">
    <property type="term" value="F:UDP-N-acetylmuramoylalanine-D-glutamate ligase activity"/>
    <property type="evidence" value="ECO:0007669"/>
    <property type="project" value="UniProtKB-UniRule"/>
</dbReference>
<dbReference type="GO" id="GO:0005737">
    <property type="term" value="C:cytoplasm"/>
    <property type="evidence" value="ECO:0007669"/>
    <property type="project" value="UniProtKB-SubCell"/>
</dbReference>
<dbReference type="Gene3D" id="3.40.50.720">
    <property type="entry name" value="NAD(P)-binding Rossmann-like Domain"/>
    <property type="match status" value="1"/>
</dbReference>
<keyword evidence="9 10" id="KW-0573">Peptidoglycan synthesis</keyword>
<dbReference type="EC" id="6.3.2.9" evidence="9 10"/>
<evidence type="ECO:0000256" key="8">
    <source>
        <dbReference type="ARBA" id="ARBA00023306"/>
    </source>
</evidence>
<dbReference type="InterPro" id="IPR004101">
    <property type="entry name" value="Mur_ligase_C"/>
</dbReference>
<keyword evidence="6 9" id="KW-0547">Nucleotide-binding</keyword>
<name>A0A5K7YQ52_9BACT</name>
<keyword evidence="3 9" id="KW-0963">Cytoplasm</keyword>
<accession>A0A5K7YQ52</accession>
<dbReference type="PANTHER" id="PTHR43692">
    <property type="entry name" value="UDP-N-ACETYLMURAMOYLALANINE--D-GLUTAMATE LIGASE"/>
    <property type="match status" value="1"/>
</dbReference>
<dbReference type="KEGG" id="dalk:DSCA_58220"/>
<keyword evidence="9 10" id="KW-0133">Cell shape</keyword>
<evidence type="ECO:0000256" key="4">
    <source>
        <dbReference type="ARBA" id="ARBA00022598"/>
    </source>
</evidence>
<dbReference type="Proteomes" id="UP000427906">
    <property type="component" value="Chromosome"/>
</dbReference>
<feature type="domain" description="Mur ligase C-terminal" evidence="11">
    <location>
        <begin position="315"/>
        <end position="429"/>
    </location>
</feature>
<sequence length="453" mass="48283">MLIENKQVVVVGMGRSGVAAARFLVRRGARVTVTDRAPADSLKAAIDALGGLDIRFKLGGHDAGDFERADLVVLSPGVPHTLPMLEPAWVKGTPVIGELELAAGFIAEPILAVTGTNGKTTTTELVGHMLGNSGKRVFVGGNIGTPLIAYADGAYPRADVVVVETSSFQLDTTIDFRPDTAVMLNITDDHLDRYSTFSAYAESKWRIFNNQRPADSAVLNAMDATVAAMIKKHPPVARRQLFSDQAVVNGAQIFKDRILVFDGGRQSGCFSLDKTGLLGPHNRENMAAACLACLGQGATVAGIQQAIDEFQGLAHRLETVGRVGGVRFVNDSKATNVDAVKRALSCFDTPVVLIMGGQNKKGDFTGLKSPVRRHVKTLVAMGEARDEIVTALAGDPEKGIIEATSMEEAVEKAFDAAVAGDTVLLSPACASFDMFDNYGQRGDRFREIVERLG</sequence>
<evidence type="ECO:0000256" key="10">
    <source>
        <dbReference type="RuleBase" id="RU003664"/>
    </source>
</evidence>
<dbReference type="GO" id="GO:0009252">
    <property type="term" value="P:peptidoglycan biosynthetic process"/>
    <property type="evidence" value="ECO:0007669"/>
    <property type="project" value="UniProtKB-UniRule"/>
</dbReference>
<dbReference type="GO" id="GO:0005524">
    <property type="term" value="F:ATP binding"/>
    <property type="evidence" value="ECO:0007669"/>
    <property type="project" value="UniProtKB-UniRule"/>
</dbReference>
<evidence type="ECO:0000256" key="6">
    <source>
        <dbReference type="ARBA" id="ARBA00022741"/>
    </source>
</evidence>
<dbReference type="Gene3D" id="3.40.1190.10">
    <property type="entry name" value="Mur-like, catalytic domain"/>
    <property type="match status" value="1"/>
</dbReference>
<dbReference type="GO" id="GO:0004326">
    <property type="term" value="F:tetrahydrofolylpolyglutamate synthase activity"/>
    <property type="evidence" value="ECO:0007669"/>
    <property type="project" value="InterPro"/>
</dbReference>
<dbReference type="PANTHER" id="PTHR43692:SF1">
    <property type="entry name" value="UDP-N-ACETYLMURAMOYLALANINE--D-GLUTAMATE LIGASE"/>
    <property type="match status" value="1"/>
</dbReference>
<dbReference type="Pfam" id="PF08245">
    <property type="entry name" value="Mur_ligase_M"/>
    <property type="match status" value="1"/>
</dbReference>
<keyword evidence="4 9" id="KW-0436">Ligase</keyword>
<comment type="similarity">
    <text evidence="9">Belongs to the MurCDEF family.</text>
</comment>
<evidence type="ECO:0000256" key="9">
    <source>
        <dbReference type="HAMAP-Rule" id="MF_00639"/>
    </source>
</evidence>
<proteinExistence type="inferred from homology"/>
<evidence type="ECO:0000256" key="5">
    <source>
        <dbReference type="ARBA" id="ARBA00022618"/>
    </source>
</evidence>
<organism evidence="13 14">
    <name type="scientific">Desulfosarcina alkanivorans</name>
    <dbReference type="NCBI Taxonomy" id="571177"/>
    <lineage>
        <taxon>Bacteria</taxon>
        <taxon>Pseudomonadati</taxon>
        <taxon>Thermodesulfobacteriota</taxon>
        <taxon>Desulfobacteria</taxon>
        <taxon>Desulfobacterales</taxon>
        <taxon>Desulfosarcinaceae</taxon>
        <taxon>Desulfosarcina</taxon>
    </lineage>
</organism>
<dbReference type="AlphaFoldDB" id="A0A5K7YQ52"/>
<dbReference type="HAMAP" id="MF_00639">
    <property type="entry name" value="MurD"/>
    <property type="match status" value="1"/>
</dbReference>
<dbReference type="GO" id="GO:0051301">
    <property type="term" value="P:cell division"/>
    <property type="evidence" value="ECO:0007669"/>
    <property type="project" value="UniProtKB-KW"/>
</dbReference>
<dbReference type="InterPro" id="IPR018109">
    <property type="entry name" value="Folylpolyglutamate_synth_CS"/>
</dbReference>
<evidence type="ECO:0000313" key="13">
    <source>
        <dbReference type="EMBL" id="BBO71892.1"/>
    </source>
</evidence>
<evidence type="ECO:0000259" key="11">
    <source>
        <dbReference type="Pfam" id="PF02875"/>
    </source>
</evidence>
<evidence type="ECO:0000313" key="14">
    <source>
        <dbReference type="Proteomes" id="UP000427906"/>
    </source>
</evidence>
<dbReference type="EMBL" id="AP021874">
    <property type="protein sequence ID" value="BBO71892.1"/>
    <property type="molecule type" value="Genomic_DNA"/>
</dbReference>
<dbReference type="InterPro" id="IPR036565">
    <property type="entry name" value="Mur-like_cat_sf"/>
</dbReference>
<evidence type="ECO:0000256" key="7">
    <source>
        <dbReference type="ARBA" id="ARBA00022840"/>
    </source>
</evidence>
<keyword evidence="5 9" id="KW-0132">Cell division</keyword>
<dbReference type="InterPro" id="IPR013221">
    <property type="entry name" value="Mur_ligase_cen"/>
</dbReference>
<comment type="subcellular location">
    <subcellularLocation>
        <location evidence="1 9 10">Cytoplasm</location>
    </subcellularLocation>
</comment>
<comment type="pathway">
    <text evidence="2 9 10">Cell wall biogenesis; peptidoglycan biosynthesis.</text>
</comment>
<dbReference type="GO" id="GO:0008360">
    <property type="term" value="P:regulation of cell shape"/>
    <property type="evidence" value="ECO:0007669"/>
    <property type="project" value="UniProtKB-KW"/>
</dbReference>
<comment type="function">
    <text evidence="9 10">Cell wall formation. Catalyzes the addition of glutamate to the nucleotide precursor UDP-N-acetylmuramoyl-L-alanine (UMA).</text>
</comment>
<dbReference type="SUPFAM" id="SSF53244">
    <property type="entry name" value="MurD-like peptide ligases, peptide-binding domain"/>
    <property type="match status" value="1"/>
</dbReference>
<reference evidence="13 14" key="1">
    <citation type="submission" date="2019-11" db="EMBL/GenBank/DDBJ databases">
        <title>Comparative genomics of hydrocarbon-degrading Desulfosarcina strains.</title>
        <authorList>
            <person name="Watanabe M."/>
            <person name="Kojima H."/>
            <person name="Fukui M."/>
        </authorList>
    </citation>
    <scope>NUCLEOTIDE SEQUENCE [LARGE SCALE GENOMIC DNA]</scope>
    <source>
        <strain evidence="13 14">PL12</strain>
    </source>
</reference>
<feature type="binding site" evidence="9">
    <location>
        <begin position="115"/>
        <end position="121"/>
    </location>
    <ligand>
        <name>ATP</name>
        <dbReference type="ChEBI" id="CHEBI:30616"/>
    </ligand>
</feature>
<dbReference type="Gene3D" id="3.90.190.20">
    <property type="entry name" value="Mur ligase, C-terminal domain"/>
    <property type="match status" value="1"/>
</dbReference>
<evidence type="ECO:0000259" key="12">
    <source>
        <dbReference type="Pfam" id="PF08245"/>
    </source>
</evidence>
<evidence type="ECO:0000256" key="3">
    <source>
        <dbReference type="ARBA" id="ARBA00022490"/>
    </source>
</evidence>
<dbReference type="SUPFAM" id="SSF51984">
    <property type="entry name" value="MurCD N-terminal domain"/>
    <property type="match status" value="1"/>
</dbReference>
<dbReference type="InterPro" id="IPR005762">
    <property type="entry name" value="MurD"/>
</dbReference>
<dbReference type="NCBIfam" id="TIGR01087">
    <property type="entry name" value="murD"/>
    <property type="match status" value="1"/>
</dbReference>
<dbReference type="UniPathway" id="UPA00219"/>
<dbReference type="Pfam" id="PF02875">
    <property type="entry name" value="Mur_ligase_C"/>
    <property type="match status" value="1"/>
</dbReference>
<comment type="catalytic activity">
    <reaction evidence="9 10">
        <text>UDP-N-acetyl-alpha-D-muramoyl-L-alanine + D-glutamate + ATP = UDP-N-acetyl-alpha-D-muramoyl-L-alanyl-D-glutamate + ADP + phosphate + H(+)</text>
        <dbReference type="Rhea" id="RHEA:16429"/>
        <dbReference type="ChEBI" id="CHEBI:15378"/>
        <dbReference type="ChEBI" id="CHEBI:29986"/>
        <dbReference type="ChEBI" id="CHEBI:30616"/>
        <dbReference type="ChEBI" id="CHEBI:43474"/>
        <dbReference type="ChEBI" id="CHEBI:83898"/>
        <dbReference type="ChEBI" id="CHEBI:83900"/>
        <dbReference type="ChEBI" id="CHEBI:456216"/>
        <dbReference type="EC" id="6.3.2.9"/>
    </reaction>
</comment>
<dbReference type="PROSITE" id="PS01011">
    <property type="entry name" value="FOLYLPOLYGLU_SYNT_1"/>
    <property type="match status" value="1"/>
</dbReference>
<keyword evidence="9 10" id="KW-0961">Cell wall biogenesis/degradation</keyword>
<evidence type="ECO:0000256" key="1">
    <source>
        <dbReference type="ARBA" id="ARBA00004496"/>
    </source>
</evidence>
<dbReference type="InterPro" id="IPR036615">
    <property type="entry name" value="Mur_ligase_C_dom_sf"/>
</dbReference>
<dbReference type="GO" id="GO:0071555">
    <property type="term" value="P:cell wall organization"/>
    <property type="evidence" value="ECO:0007669"/>
    <property type="project" value="UniProtKB-KW"/>
</dbReference>
<evidence type="ECO:0000256" key="2">
    <source>
        <dbReference type="ARBA" id="ARBA00004752"/>
    </source>
</evidence>
<feature type="domain" description="Mur ligase central" evidence="12">
    <location>
        <begin position="113"/>
        <end position="292"/>
    </location>
</feature>
<keyword evidence="8 9" id="KW-0131">Cell cycle</keyword>